<dbReference type="PROSITE" id="PS51257">
    <property type="entry name" value="PROKAR_LIPOPROTEIN"/>
    <property type="match status" value="1"/>
</dbReference>
<organism evidence="3 4">
    <name type="scientific">Caproicibacterium lactatifermentans</name>
    <dbReference type="NCBI Taxonomy" id="2666138"/>
    <lineage>
        <taxon>Bacteria</taxon>
        <taxon>Bacillati</taxon>
        <taxon>Bacillota</taxon>
        <taxon>Clostridia</taxon>
        <taxon>Eubacteriales</taxon>
        <taxon>Oscillospiraceae</taxon>
        <taxon>Caproicibacterium</taxon>
    </lineage>
</organism>
<evidence type="ECO:0000313" key="4">
    <source>
        <dbReference type="Proteomes" id="UP000501316"/>
    </source>
</evidence>
<name>A0A859DNB0_9FIRM</name>
<reference evidence="3 4" key="1">
    <citation type="submission" date="2019-11" db="EMBL/GenBank/DDBJ databases">
        <authorList>
            <person name="Ren C."/>
            <person name="Wang H."/>
            <person name="Xu Y."/>
        </authorList>
    </citation>
    <scope>NUCLEOTIDE SEQUENCE [LARGE SCALE GENOMIC DNA]</scope>
    <source>
        <strain evidence="3 4">LBM 19010</strain>
    </source>
</reference>
<evidence type="ECO:0000313" key="3">
    <source>
        <dbReference type="EMBL" id="QKN23029.1"/>
    </source>
</evidence>
<feature type="region of interest" description="Disordered" evidence="1">
    <location>
        <begin position="394"/>
        <end position="415"/>
    </location>
</feature>
<keyword evidence="2" id="KW-0732">Signal</keyword>
<protein>
    <recommendedName>
        <fullName evidence="5">Peptidyl-prolyl cis-trans isomerase</fullName>
    </recommendedName>
</protein>
<dbReference type="KEGG" id="clf:GJQ69_00150"/>
<evidence type="ECO:0000256" key="2">
    <source>
        <dbReference type="SAM" id="SignalP"/>
    </source>
</evidence>
<evidence type="ECO:0000256" key="1">
    <source>
        <dbReference type="SAM" id="MobiDB-lite"/>
    </source>
</evidence>
<feature type="chain" id="PRO_5032362947" description="Peptidyl-prolyl cis-trans isomerase" evidence="2">
    <location>
        <begin position="20"/>
        <end position="415"/>
    </location>
</feature>
<dbReference type="RefSeq" id="WP_174192574.1">
    <property type="nucleotide sequence ID" value="NZ_CP046051.1"/>
</dbReference>
<dbReference type="EMBL" id="CP046051">
    <property type="protein sequence ID" value="QKN23029.1"/>
    <property type="molecule type" value="Genomic_DNA"/>
</dbReference>
<proteinExistence type="predicted"/>
<gene>
    <name evidence="3" type="ORF">GJQ69_00150</name>
</gene>
<feature type="signal peptide" evidence="2">
    <location>
        <begin position="1"/>
        <end position="19"/>
    </location>
</feature>
<evidence type="ECO:0008006" key="5">
    <source>
        <dbReference type="Google" id="ProtNLM"/>
    </source>
</evidence>
<dbReference type="Proteomes" id="UP000501316">
    <property type="component" value="Chromosome"/>
</dbReference>
<sequence length="415" mass="43821">MKLKRFTAGVLACALVVGAAAGCTIGKDESWCAKTANLTLPSGVYIYELYNAYSEAQSKTTTADMKKAKIDNKDAMTWVNDRAKQLTNELFVLNDKMKQMKLSLTSSENSAVEQAAQNAWAQQFSSTLADKHVSESSFQTAYAEYIYQLRKVFMGTYDAGGSKAIPTSTQKDYFEKHYSDIEYMFVPLEKPASSASSGAVSSAASAAAGSAAATSSGTTAMTASEKAALKKELDGYLSQIRGGKTTLKAASTSFANAHGTSDTYQAMTGDMDSSTVASSLPTDMISAVKGMKAGETRLLEASSSYYVLITKNDIKEKTDSFLKNGDNRLQLLHALKGETFLQDIENEAKSYKGATWNDAVTKKFTADLYYTAPSSTASAASAAAPVSSAAVSSTASSKASSASSKAASSAASSKK</sequence>
<accession>A0A859DNB0</accession>
<dbReference type="AlphaFoldDB" id="A0A859DNB0"/>